<evidence type="ECO:0000313" key="2">
    <source>
        <dbReference type="EMBL" id="KAL3271653.1"/>
    </source>
</evidence>
<accession>A0ABD2MYS7</accession>
<evidence type="ECO:0000256" key="1">
    <source>
        <dbReference type="SAM" id="SignalP"/>
    </source>
</evidence>
<dbReference type="AlphaFoldDB" id="A0ABD2MYS7"/>
<organism evidence="2 3">
    <name type="scientific">Cryptolaemus montrouzieri</name>
    <dbReference type="NCBI Taxonomy" id="559131"/>
    <lineage>
        <taxon>Eukaryota</taxon>
        <taxon>Metazoa</taxon>
        <taxon>Ecdysozoa</taxon>
        <taxon>Arthropoda</taxon>
        <taxon>Hexapoda</taxon>
        <taxon>Insecta</taxon>
        <taxon>Pterygota</taxon>
        <taxon>Neoptera</taxon>
        <taxon>Endopterygota</taxon>
        <taxon>Coleoptera</taxon>
        <taxon>Polyphaga</taxon>
        <taxon>Cucujiformia</taxon>
        <taxon>Coccinelloidea</taxon>
        <taxon>Coccinellidae</taxon>
        <taxon>Scymninae</taxon>
        <taxon>Scymnini</taxon>
        <taxon>Cryptolaemus</taxon>
    </lineage>
</organism>
<evidence type="ECO:0000313" key="3">
    <source>
        <dbReference type="Proteomes" id="UP001516400"/>
    </source>
</evidence>
<feature type="chain" id="PRO_5044889172" evidence="1">
    <location>
        <begin position="23"/>
        <end position="190"/>
    </location>
</feature>
<keyword evidence="1" id="KW-0732">Signal</keyword>
<keyword evidence="3" id="KW-1185">Reference proteome</keyword>
<name>A0ABD2MYS7_9CUCU</name>
<feature type="signal peptide" evidence="1">
    <location>
        <begin position="1"/>
        <end position="22"/>
    </location>
</feature>
<dbReference type="EMBL" id="JABFTP020000042">
    <property type="protein sequence ID" value="KAL3271653.1"/>
    <property type="molecule type" value="Genomic_DNA"/>
</dbReference>
<reference evidence="2 3" key="1">
    <citation type="journal article" date="2021" name="BMC Biol.">
        <title>Horizontally acquired antibacterial genes associated with adaptive radiation of ladybird beetles.</title>
        <authorList>
            <person name="Li H.S."/>
            <person name="Tang X.F."/>
            <person name="Huang Y.H."/>
            <person name="Xu Z.Y."/>
            <person name="Chen M.L."/>
            <person name="Du X.Y."/>
            <person name="Qiu B.Y."/>
            <person name="Chen P.T."/>
            <person name="Zhang W."/>
            <person name="Slipinski A."/>
            <person name="Escalona H.E."/>
            <person name="Waterhouse R.M."/>
            <person name="Zwick A."/>
            <person name="Pang H."/>
        </authorList>
    </citation>
    <scope>NUCLEOTIDE SEQUENCE [LARGE SCALE GENOMIC DNA]</scope>
    <source>
        <strain evidence="2">SYSU2018</strain>
    </source>
</reference>
<proteinExistence type="predicted"/>
<dbReference type="Proteomes" id="UP001516400">
    <property type="component" value="Unassembled WGS sequence"/>
</dbReference>
<sequence length="190" mass="21103">MVRSKIPLVLSIIAVLAIQIEAKAMPAMVTLFPLYKEGQNPNIFSDMKTNMEAFMKSLTDPTKGANQNPFALDKFNPPINIFDKNGLAKMGEDIKKFNEKLLNDIRQVSAESIAKWNNVPESEKKKLISYGLLSLQAILTENIPEFAVMLLKCVPIIIDNDLLPQIPGVPSIPKKDMENISALLKLLVPS</sequence>
<gene>
    <name evidence="2" type="ORF">HHI36_022127</name>
</gene>
<protein>
    <submittedName>
        <fullName evidence="2">Uncharacterized protein</fullName>
    </submittedName>
</protein>
<comment type="caution">
    <text evidence="2">The sequence shown here is derived from an EMBL/GenBank/DDBJ whole genome shotgun (WGS) entry which is preliminary data.</text>
</comment>